<proteinExistence type="predicted"/>
<evidence type="ECO:0000313" key="2">
    <source>
        <dbReference type="EMBL" id="KAF9598422.1"/>
    </source>
</evidence>
<dbReference type="AlphaFoldDB" id="A0A835HHG5"/>
<organism evidence="2 3">
    <name type="scientific">Coptis chinensis</name>
    <dbReference type="NCBI Taxonomy" id="261450"/>
    <lineage>
        <taxon>Eukaryota</taxon>
        <taxon>Viridiplantae</taxon>
        <taxon>Streptophyta</taxon>
        <taxon>Embryophyta</taxon>
        <taxon>Tracheophyta</taxon>
        <taxon>Spermatophyta</taxon>
        <taxon>Magnoliopsida</taxon>
        <taxon>Ranunculales</taxon>
        <taxon>Ranunculaceae</taxon>
        <taxon>Coptidoideae</taxon>
        <taxon>Coptis</taxon>
    </lineage>
</organism>
<keyword evidence="3" id="KW-1185">Reference proteome</keyword>
<comment type="caution">
    <text evidence="2">The sequence shown here is derived from an EMBL/GenBank/DDBJ whole genome shotgun (WGS) entry which is preliminary data.</text>
</comment>
<evidence type="ECO:0000256" key="1">
    <source>
        <dbReference type="SAM" id="MobiDB-lite"/>
    </source>
</evidence>
<evidence type="ECO:0000313" key="3">
    <source>
        <dbReference type="Proteomes" id="UP000631114"/>
    </source>
</evidence>
<reference evidence="2 3" key="1">
    <citation type="submission" date="2020-10" db="EMBL/GenBank/DDBJ databases">
        <title>The Coptis chinensis genome and diversification of protoberbering-type alkaloids.</title>
        <authorList>
            <person name="Wang B."/>
            <person name="Shu S."/>
            <person name="Song C."/>
            <person name="Liu Y."/>
        </authorList>
    </citation>
    <scope>NUCLEOTIDE SEQUENCE [LARGE SCALE GENOMIC DNA]</scope>
    <source>
        <strain evidence="2">HL-2020</strain>
        <tissue evidence="2">Leaf</tissue>
    </source>
</reference>
<dbReference type="Proteomes" id="UP000631114">
    <property type="component" value="Unassembled WGS sequence"/>
</dbReference>
<dbReference type="EMBL" id="JADFTS010000007">
    <property type="protein sequence ID" value="KAF9598422.1"/>
    <property type="molecule type" value="Genomic_DNA"/>
</dbReference>
<gene>
    <name evidence="2" type="ORF">IFM89_027855</name>
</gene>
<protein>
    <submittedName>
        <fullName evidence="2">Uncharacterized protein</fullName>
    </submittedName>
</protein>
<sequence length="146" mass="16009">MVPEKIRILSTLALVALCQDRSRQAAVLITITSGGNRGILPSFIAKTIDSITAGLIPTLLPLLKDLEPQHLHLVGTLRFMFLRHLWIIATQRNAAFVRDLGVRRHYCSSQDEVCYIESGSNETGGEDSHSFGKGKQVVDVEAGRNG</sequence>
<feature type="region of interest" description="Disordered" evidence="1">
    <location>
        <begin position="122"/>
        <end position="146"/>
    </location>
</feature>
<accession>A0A835HHG5</accession>
<name>A0A835HHG5_9MAGN</name>
<feature type="compositionally biased region" description="Basic and acidic residues" evidence="1">
    <location>
        <begin position="126"/>
        <end position="146"/>
    </location>
</feature>